<protein>
    <recommendedName>
        <fullName evidence="2">UPF0102 protein DFR67_117111</fullName>
    </recommendedName>
</protein>
<dbReference type="InterPro" id="IPR011856">
    <property type="entry name" value="tRNA_endonuc-like_dom_sf"/>
</dbReference>
<dbReference type="EMBL" id="QJSP01000017">
    <property type="protein sequence ID" value="PYE13340.1"/>
    <property type="molecule type" value="Genomic_DNA"/>
</dbReference>
<keyword evidence="4" id="KW-1185">Reference proteome</keyword>
<sequence length="127" mass="14077">MDQSGVGGARRSRREVGQLGEDLAADFLDGLGWVVLVRNWRCRYGELDLIAAEGPDLVVVEVKTRSGALFGDVAEAVTPAKYQRMRRLAGIWLSEQDVRWPVIRFDVVAVQLNWGGLPSVSHLRGVF</sequence>
<dbReference type="PANTHER" id="PTHR34039">
    <property type="entry name" value="UPF0102 PROTEIN YRAN"/>
    <property type="match status" value="1"/>
</dbReference>
<evidence type="ECO:0000256" key="2">
    <source>
        <dbReference type="HAMAP-Rule" id="MF_00048"/>
    </source>
</evidence>
<evidence type="ECO:0000313" key="4">
    <source>
        <dbReference type="Proteomes" id="UP000247591"/>
    </source>
</evidence>
<dbReference type="GO" id="GO:0004519">
    <property type="term" value="F:endonuclease activity"/>
    <property type="evidence" value="ECO:0007669"/>
    <property type="project" value="UniProtKB-KW"/>
</dbReference>
<dbReference type="OrthoDB" id="9794876at2"/>
<dbReference type="PANTHER" id="PTHR34039:SF1">
    <property type="entry name" value="UPF0102 PROTEIN YRAN"/>
    <property type="match status" value="1"/>
</dbReference>
<dbReference type="Proteomes" id="UP000247591">
    <property type="component" value="Unassembled WGS sequence"/>
</dbReference>
<organism evidence="3 4">
    <name type="scientific">Williamsia limnetica</name>
    <dbReference type="NCBI Taxonomy" id="882452"/>
    <lineage>
        <taxon>Bacteria</taxon>
        <taxon>Bacillati</taxon>
        <taxon>Actinomycetota</taxon>
        <taxon>Actinomycetes</taxon>
        <taxon>Mycobacteriales</taxon>
        <taxon>Nocardiaceae</taxon>
        <taxon>Williamsia</taxon>
    </lineage>
</organism>
<comment type="similarity">
    <text evidence="1 2">Belongs to the UPF0102 family.</text>
</comment>
<dbReference type="CDD" id="cd20736">
    <property type="entry name" value="PoNe_Nuclease"/>
    <property type="match status" value="1"/>
</dbReference>
<keyword evidence="3" id="KW-0378">Hydrolase</keyword>
<reference evidence="3 4" key="1">
    <citation type="submission" date="2018-06" db="EMBL/GenBank/DDBJ databases">
        <title>Genomic Encyclopedia of Type Strains, Phase IV (KMG-IV): sequencing the most valuable type-strain genomes for metagenomic binning, comparative biology and taxonomic classification.</title>
        <authorList>
            <person name="Goeker M."/>
        </authorList>
    </citation>
    <scope>NUCLEOTIDE SEQUENCE [LARGE SCALE GENOMIC DNA]</scope>
    <source>
        <strain evidence="3 4">DSM 45521</strain>
    </source>
</reference>
<dbReference type="NCBIfam" id="TIGR00252">
    <property type="entry name" value="YraN family protein"/>
    <property type="match status" value="1"/>
</dbReference>
<dbReference type="HAMAP" id="MF_00048">
    <property type="entry name" value="UPF0102"/>
    <property type="match status" value="1"/>
</dbReference>
<dbReference type="NCBIfam" id="NF009154">
    <property type="entry name" value="PRK12497.3-3"/>
    <property type="match status" value="1"/>
</dbReference>
<dbReference type="GO" id="GO:0003676">
    <property type="term" value="F:nucleic acid binding"/>
    <property type="evidence" value="ECO:0007669"/>
    <property type="project" value="InterPro"/>
</dbReference>
<dbReference type="InterPro" id="IPR003509">
    <property type="entry name" value="UPF0102_YraN-like"/>
</dbReference>
<evidence type="ECO:0000256" key="1">
    <source>
        <dbReference type="ARBA" id="ARBA00006738"/>
    </source>
</evidence>
<dbReference type="Pfam" id="PF02021">
    <property type="entry name" value="UPF0102"/>
    <property type="match status" value="1"/>
</dbReference>
<accession>A0A318RE12</accession>
<dbReference type="SUPFAM" id="SSF52980">
    <property type="entry name" value="Restriction endonuclease-like"/>
    <property type="match status" value="1"/>
</dbReference>
<comment type="caution">
    <text evidence="3">The sequence shown here is derived from an EMBL/GenBank/DDBJ whole genome shotgun (WGS) entry which is preliminary data.</text>
</comment>
<keyword evidence="3" id="KW-0540">Nuclease</keyword>
<dbReference type="Gene3D" id="3.40.1350.10">
    <property type="match status" value="1"/>
</dbReference>
<dbReference type="InterPro" id="IPR011335">
    <property type="entry name" value="Restrct_endonuc-II-like"/>
</dbReference>
<evidence type="ECO:0000313" key="3">
    <source>
        <dbReference type="EMBL" id="PYE13340.1"/>
    </source>
</evidence>
<name>A0A318RE12_WILLI</name>
<dbReference type="NCBIfam" id="NF009150">
    <property type="entry name" value="PRK12497.1-3"/>
    <property type="match status" value="1"/>
</dbReference>
<dbReference type="RefSeq" id="WP_110472071.1">
    <property type="nucleotide sequence ID" value="NZ_QJSP01000017.1"/>
</dbReference>
<dbReference type="AlphaFoldDB" id="A0A318RE12"/>
<gene>
    <name evidence="3" type="ORF">DFR67_117111</name>
</gene>
<proteinExistence type="inferred from homology"/>
<keyword evidence="3" id="KW-0255">Endonuclease</keyword>